<evidence type="ECO:0000313" key="11">
    <source>
        <dbReference type="EMBL" id="WCG21857.1"/>
    </source>
</evidence>
<proteinExistence type="predicted"/>
<reference evidence="11" key="1">
    <citation type="submission" date="2023-01" db="EMBL/GenBank/DDBJ databases">
        <title>Oxazolidinone resistance genes in florfenicol resistant enterococci from beef cattle and veal calves at slaughter.</title>
        <authorList>
            <person name="Biggel M."/>
        </authorList>
    </citation>
    <scope>NUCLEOTIDE SEQUENCE</scope>
    <source>
        <strain evidence="11">K204-1</strain>
    </source>
</reference>
<keyword evidence="2 8" id="KW-0813">Transport</keyword>
<feature type="transmembrane region" description="Helical" evidence="9">
    <location>
        <begin position="126"/>
        <end position="144"/>
    </location>
</feature>
<feature type="transmembrane region" description="Helical" evidence="9">
    <location>
        <begin position="32"/>
        <end position="51"/>
    </location>
</feature>
<keyword evidence="7 8" id="KW-0472">Membrane</keyword>
<evidence type="ECO:0000256" key="8">
    <source>
        <dbReference type="PIRNR" id="PIRNR006351"/>
    </source>
</evidence>
<dbReference type="PROSITE" id="PS51105">
    <property type="entry name" value="PTS_EIIC_TYPE_3"/>
    <property type="match status" value="1"/>
</dbReference>
<evidence type="ECO:0000256" key="9">
    <source>
        <dbReference type="SAM" id="Phobius"/>
    </source>
</evidence>
<organism evidence="11 12">
    <name type="scientific">Vagococcus lutrae</name>
    <dbReference type="NCBI Taxonomy" id="81947"/>
    <lineage>
        <taxon>Bacteria</taxon>
        <taxon>Bacillati</taxon>
        <taxon>Bacillota</taxon>
        <taxon>Bacilli</taxon>
        <taxon>Lactobacillales</taxon>
        <taxon>Enterococcaceae</taxon>
        <taxon>Vagococcus</taxon>
    </lineage>
</organism>
<keyword evidence="4 8" id="KW-0762">Sugar transport</keyword>
<gene>
    <name evidence="11" type="ORF">PML95_05460</name>
</gene>
<dbReference type="PANTHER" id="PTHR33989">
    <property type="match status" value="1"/>
</dbReference>
<evidence type="ECO:0000256" key="7">
    <source>
        <dbReference type="ARBA" id="ARBA00023136"/>
    </source>
</evidence>
<dbReference type="EMBL" id="CP116507">
    <property type="protein sequence ID" value="WCG21857.1"/>
    <property type="molecule type" value="Genomic_DNA"/>
</dbReference>
<dbReference type="AlphaFoldDB" id="A0AAE9XCX2"/>
<feature type="transmembrane region" description="Helical" evidence="9">
    <location>
        <begin position="208"/>
        <end position="232"/>
    </location>
</feature>
<feature type="transmembrane region" description="Helical" evidence="9">
    <location>
        <begin position="376"/>
        <end position="395"/>
    </location>
</feature>
<feature type="transmembrane region" description="Helical" evidence="9">
    <location>
        <begin position="334"/>
        <end position="356"/>
    </location>
</feature>
<keyword evidence="6 9" id="KW-1133">Transmembrane helix</keyword>
<evidence type="ECO:0000256" key="1">
    <source>
        <dbReference type="ARBA" id="ARBA00004651"/>
    </source>
</evidence>
<keyword evidence="5 9" id="KW-0812">Transmembrane</keyword>
<evidence type="ECO:0000313" key="12">
    <source>
        <dbReference type="Proteomes" id="UP001179600"/>
    </source>
</evidence>
<protein>
    <recommendedName>
        <fullName evidence="8">Permease IIC component</fullName>
    </recommendedName>
</protein>
<feature type="transmembrane region" description="Helical" evidence="9">
    <location>
        <begin position="164"/>
        <end position="187"/>
    </location>
</feature>
<dbReference type="InterPro" id="IPR004796">
    <property type="entry name" value="PTS_IIC_cello"/>
</dbReference>
<dbReference type="PIRSF" id="PIRSF006351">
    <property type="entry name" value="PTS_EIIC-Cellobiose"/>
    <property type="match status" value="1"/>
</dbReference>
<dbReference type="InterPro" id="IPR003352">
    <property type="entry name" value="PTS_EIIC"/>
</dbReference>
<feature type="transmembrane region" description="Helical" evidence="9">
    <location>
        <begin position="270"/>
        <end position="289"/>
    </location>
</feature>
<evidence type="ECO:0000256" key="6">
    <source>
        <dbReference type="ARBA" id="ARBA00022989"/>
    </source>
</evidence>
<feature type="domain" description="PTS EIIC type-3" evidence="10">
    <location>
        <begin position="8"/>
        <end position="394"/>
    </location>
</feature>
<dbReference type="Pfam" id="PF02378">
    <property type="entry name" value="PTS_EIIC"/>
    <property type="match status" value="1"/>
</dbReference>
<keyword evidence="3 8" id="KW-1003">Cell membrane</keyword>
<dbReference type="InterPro" id="IPR051088">
    <property type="entry name" value="PTS_Sugar-EIIC/EIIB"/>
</dbReference>
<evidence type="ECO:0000259" key="10">
    <source>
        <dbReference type="PROSITE" id="PS51105"/>
    </source>
</evidence>
<dbReference type="GO" id="GO:1902815">
    <property type="term" value="P:N,N'-diacetylchitobiose import"/>
    <property type="evidence" value="ECO:0007669"/>
    <property type="project" value="TreeGrafter"/>
</dbReference>
<comment type="subcellular location">
    <subcellularLocation>
        <location evidence="1">Cell membrane</location>
        <topology evidence="1">Multi-pass membrane protein</topology>
    </subcellularLocation>
</comment>
<evidence type="ECO:0000256" key="5">
    <source>
        <dbReference type="ARBA" id="ARBA00022692"/>
    </source>
</evidence>
<dbReference type="InterPro" id="IPR004501">
    <property type="entry name" value="PTS_EIIC_3"/>
</dbReference>
<dbReference type="PANTHER" id="PTHR33989:SF4">
    <property type="entry name" value="PTS SYSTEM N,N'-DIACETYLCHITOBIOSE-SPECIFIC EIIC COMPONENT"/>
    <property type="match status" value="1"/>
</dbReference>
<evidence type="ECO:0000256" key="3">
    <source>
        <dbReference type="ARBA" id="ARBA00022475"/>
    </source>
</evidence>
<name>A0AAE9XCX2_9ENTE</name>
<evidence type="ECO:0000256" key="2">
    <source>
        <dbReference type="ARBA" id="ARBA00022448"/>
    </source>
</evidence>
<dbReference type="GO" id="GO:0005886">
    <property type="term" value="C:plasma membrane"/>
    <property type="evidence" value="ECO:0007669"/>
    <property type="project" value="UniProtKB-SubCell"/>
</dbReference>
<dbReference type="GO" id="GO:0009401">
    <property type="term" value="P:phosphoenolpyruvate-dependent sugar phosphotransferase system"/>
    <property type="evidence" value="ECO:0007669"/>
    <property type="project" value="InterPro"/>
</dbReference>
<evidence type="ECO:0000256" key="4">
    <source>
        <dbReference type="ARBA" id="ARBA00022597"/>
    </source>
</evidence>
<comment type="function">
    <text evidence="8">The phosphoenolpyruvate-dependent sugar phosphotransferase system (PTS), a major carbohydrate active -transport system, catalyzes the phosphorylation of incoming sugar substrates concomitant with their translocation across the cell membrane.</text>
</comment>
<feature type="transmembrane region" description="Helical" evidence="9">
    <location>
        <begin position="63"/>
        <end position="84"/>
    </location>
</feature>
<dbReference type="Proteomes" id="UP001179600">
    <property type="component" value="Chromosome"/>
</dbReference>
<dbReference type="GO" id="GO:0008982">
    <property type="term" value="F:protein-N(PI)-phosphohistidine-sugar phosphotransferase activity"/>
    <property type="evidence" value="ECO:0007669"/>
    <property type="project" value="UniProtKB-UniRule"/>
</dbReference>
<accession>A0AAE9XCX2</accession>
<sequence length="409" mass="46192">MQKVMKFMQTKFAPRVNKITKNVWIASIQDSVMAILPFILVGSLITLVSLINEIKPILPDMSLINSFSFGMLGLFISFLIPYNVLEKKKYHDKKQLSGLTGVTMYLMLIVPTINEQNQITFDFDRFGAAGMFVAIVVGLFVGLIMSTASRFSFFNEDSTLPDFIIVWFDTLIPIFILLFIAWLLLINNIDFFDIIVKIFEPLQKIGQSLPGFVIICFLMAFLYSFGISTWVLNPIIFPVMVKGIADNAALVAKGAEAININTQEVLYTGWVAFGGIGYTMPLAILLLFAKSSTLKAIGKATFAPSLFNINEPIVFGAPIVFNPILMIPMWINGLIMPLITYIVLRAGWVAIPYKAFQLWYLPYPISTYLVNGDWRGVVLFIVLTVLSFIIWYPFFKVYDLQKLKEEATY</sequence>